<reference evidence="2" key="1">
    <citation type="submission" date="2016-10" db="EMBL/GenBank/DDBJ databases">
        <authorList>
            <person name="Varghese N."/>
            <person name="Submissions S."/>
        </authorList>
    </citation>
    <scope>NUCLEOTIDE SEQUENCE [LARGE SCALE GENOMIC DNA]</scope>
    <source>
        <strain evidence="2">CGMCC 1.9127</strain>
    </source>
</reference>
<dbReference type="Proteomes" id="UP000199297">
    <property type="component" value="Unassembled WGS sequence"/>
</dbReference>
<dbReference type="InterPro" id="IPR023381">
    <property type="entry name" value="YP001051499.1-like_dom_sf"/>
</dbReference>
<proteinExistence type="predicted"/>
<dbReference type="InterPro" id="IPR007338">
    <property type="entry name" value="DUF416"/>
</dbReference>
<protein>
    <recommendedName>
        <fullName evidence="3">DUF416 domain-containing protein</fullName>
    </recommendedName>
</protein>
<name>A0A1H7PBB2_9GAMM</name>
<evidence type="ECO:0000313" key="2">
    <source>
        <dbReference type="Proteomes" id="UP000199297"/>
    </source>
</evidence>
<organism evidence="1 2">
    <name type="scientific">Colwellia chukchiensis</name>
    <dbReference type="NCBI Taxonomy" id="641665"/>
    <lineage>
        <taxon>Bacteria</taxon>
        <taxon>Pseudomonadati</taxon>
        <taxon>Pseudomonadota</taxon>
        <taxon>Gammaproteobacteria</taxon>
        <taxon>Alteromonadales</taxon>
        <taxon>Colwelliaceae</taxon>
        <taxon>Colwellia</taxon>
    </lineage>
</organism>
<dbReference type="AlphaFoldDB" id="A0A1H7PBB2"/>
<accession>A0A1H7PBB2</accession>
<dbReference type="RefSeq" id="WP_085285154.1">
    <property type="nucleotide sequence ID" value="NZ_FOBI01000009.1"/>
</dbReference>
<dbReference type="Gene3D" id="1.20.1590.10">
    <property type="entry name" value="YP_001051499.1 domain like"/>
    <property type="match status" value="1"/>
</dbReference>
<dbReference type="STRING" id="641665.GCA_002104455_00755"/>
<gene>
    <name evidence="1" type="ORF">SAMN05216262_10956</name>
</gene>
<keyword evidence="2" id="KW-1185">Reference proteome</keyword>
<evidence type="ECO:0008006" key="3">
    <source>
        <dbReference type="Google" id="ProtNLM"/>
    </source>
</evidence>
<dbReference type="EMBL" id="FOBI01000009">
    <property type="protein sequence ID" value="SEL32916.1"/>
    <property type="molecule type" value="Genomic_DNA"/>
</dbReference>
<dbReference type="OrthoDB" id="9204516at2"/>
<dbReference type="Pfam" id="PF04222">
    <property type="entry name" value="DUF416"/>
    <property type="match status" value="1"/>
</dbReference>
<sequence length="203" mass="22995">MAIHLPLNKLSIWQQVAFSAALLERMLPNYQLFAEHADFGNVKVLRNQLDLIWQWLDKANRCKINYQAQLTKLEAEVPNPEDFDFFGVFPALDCAMALMSLLQAMQEPSDDAFANVSKLSENSVSYYVELSLAQAIDDNNHHDEVIISPQQIAQHPLMQWEVATQNELFDFIKQARENKASCLQAKAMVLEEGLSNLGIEISA</sequence>
<evidence type="ECO:0000313" key="1">
    <source>
        <dbReference type="EMBL" id="SEL32916.1"/>
    </source>
</evidence>